<dbReference type="InterPro" id="IPR002744">
    <property type="entry name" value="MIP18-like"/>
</dbReference>
<protein>
    <submittedName>
        <fullName evidence="4">Phenylacetate-CoA oxygenase subunit PaaJ</fullName>
    </submittedName>
</protein>
<evidence type="ECO:0000313" key="4">
    <source>
        <dbReference type="EMBL" id="QBP11328.1"/>
    </source>
</evidence>
<dbReference type="RefSeq" id="WP_024569356.1">
    <property type="nucleotide sequence ID" value="NZ_CP026544.1"/>
</dbReference>
<sequence length="202" mass="21922">MRDTRARDATTSPFAPTFSTPSGKRTDTPDDRLATARAALEAVPDPEIPVVSIRDLGILRDVRLGDDGLTLEAVITPTYSGCPAMSQIEEDVGRALEAAGVAPWRVLTVLAPAWSTDWITESGRASLRAFGIAPPGHCVTDAQPDNAKPLRFVPRAQSEDAVTCPRCGSPHTQELSRFASTACKALYRCLDCREPFDYFKPY</sequence>
<reference evidence="4 5" key="1">
    <citation type="submission" date="2019-03" db="EMBL/GenBank/DDBJ databases">
        <title>Comparative insights into the high quality Complete genome sequence of highly metal resistant Cupriavidus metallidurans strain BS1 isolated from a gold-copper mine.</title>
        <authorList>
            <person name="Mazhar H.S."/>
            <person name="Rensing C."/>
        </authorList>
    </citation>
    <scope>NUCLEOTIDE SEQUENCE [LARGE SCALE GENOMIC DNA]</scope>
    <source>
        <strain evidence="4 5">BS1</strain>
    </source>
</reference>
<dbReference type="SUPFAM" id="SSF117916">
    <property type="entry name" value="Fe-S cluster assembly (FSCA) domain-like"/>
    <property type="match status" value="1"/>
</dbReference>
<proteinExistence type="predicted"/>
<dbReference type="NCBIfam" id="TIGR02159">
    <property type="entry name" value="PA_CoA_Oxy4"/>
    <property type="match status" value="1"/>
</dbReference>
<dbReference type="InterPro" id="IPR052339">
    <property type="entry name" value="Fe-S_Maturation_MIP18"/>
</dbReference>
<accession>A0A2L0XCX7</accession>
<feature type="domain" description="PaaD zinc beta ribbon" evidence="3">
    <location>
        <begin position="156"/>
        <end position="200"/>
    </location>
</feature>
<evidence type="ECO:0000256" key="1">
    <source>
        <dbReference type="SAM" id="MobiDB-lite"/>
    </source>
</evidence>
<organism evidence="4 5">
    <name type="scientific">Cupriavidus metallidurans</name>
    <dbReference type="NCBI Taxonomy" id="119219"/>
    <lineage>
        <taxon>Bacteria</taxon>
        <taxon>Pseudomonadati</taxon>
        <taxon>Pseudomonadota</taxon>
        <taxon>Betaproteobacteria</taxon>
        <taxon>Burkholderiales</taxon>
        <taxon>Burkholderiaceae</taxon>
        <taxon>Cupriavidus</taxon>
    </lineage>
</organism>
<dbReference type="Gene3D" id="3.30.300.130">
    <property type="entry name" value="Fe-S cluster assembly (FSCA)"/>
    <property type="match status" value="1"/>
</dbReference>
<dbReference type="InterPro" id="IPR011883">
    <property type="entry name" value="PaaD-like"/>
</dbReference>
<evidence type="ECO:0000313" key="5">
    <source>
        <dbReference type="Proteomes" id="UP000253772"/>
    </source>
</evidence>
<dbReference type="AlphaFoldDB" id="A0A2L0XCX7"/>
<feature type="domain" description="MIP18 family-like" evidence="2">
    <location>
        <begin position="35"/>
        <end position="98"/>
    </location>
</feature>
<evidence type="ECO:0000259" key="3">
    <source>
        <dbReference type="Pfam" id="PF23451"/>
    </source>
</evidence>
<dbReference type="Pfam" id="PF23451">
    <property type="entry name" value="Zn_ribbon_PaaD"/>
    <property type="match status" value="1"/>
</dbReference>
<evidence type="ECO:0000259" key="2">
    <source>
        <dbReference type="Pfam" id="PF01883"/>
    </source>
</evidence>
<dbReference type="InterPro" id="IPR034904">
    <property type="entry name" value="FSCA_dom_sf"/>
</dbReference>
<dbReference type="OrthoDB" id="3684942at2"/>
<feature type="compositionally biased region" description="Low complexity" evidence="1">
    <location>
        <begin position="9"/>
        <end position="22"/>
    </location>
</feature>
<dbReference type="Proteomes" id="UP000253772">
    <property type="component" value="Chromosome c1"/>
</dbReference>
<dbReference type="Pfam" id="PF01883">
    <property type="entry name" value="FeS_assembly_P"/>
    <property type="match status" value="1"/>
</dbReference>
<feature type="region of interest" description="Disordered" evidence="1">
    <location>
        <begin position="1"/>
        <end position="30"/>
    </location>
</feature>
<dbReference type="PANTHER" id="PTHR42831:SF3">
    <property type="entry name" value="1,2-PHENYLACETYL-COA EPOXIDASE, SUBUNIT D-RELATED"/>
    <property type="match status" value="1"/>
</dbReference>
<dbReference type="PANTHER" id="PTHR42831">
    <property type="entry name" value="FE-S PROTEIN MATURATION AUXILIARY FACTOR YITW"/>
    <property type="match status" value="1"/>
</dbReference>
<dbReference type="EMBL" id="CP037900">
    <property type="protein sequence ID" value="QBP11328.1"/>
    <property type="molecule type" value="Genomic_DNA"/>
</dbReference>
<name>A0A2L0XCX7_9BURK</name>
<dbReference type="InterPro" id="IPR056572">
    <property type="entry name" value="Zn_ribbon_PaaD"/>
</dbReference>
<gene>
    <name evidence="4" type="primary">paaJ</name>
    <name evidence="4" type="ORF">DDF84_017010</name>
</gene>